<dbReference type="PROSITE" id="PS50203">
    <property type="entry name" value="CALPAIN_CAT"/>
    <property type="match status" value="1"/>
</dbReference>
<dbReference type="InterPro" id="IPR000169">
    <property type="entry name" value="Pept_cys_AS"/>
</dbReference>
<dbReference type="InterPro" id="IPR001300">
    <property type="entry name" value="Peptidase_C2_calpain_cat"/>
</dbReference>
<comment type="similarity">
    <text evidence="1">Belongs to the peptidase C2 family.</text>
</comment>
<dbReference type="GO" id="GO:0004198">
    <property type="term" value="F:calcium-dependent cysteine-type endopeptidase activity"/>
    <property type="evidence" value="ECO:0007669"/>
    <property type="project" value="InterPro"/>
</dbReference>
<keyword evidence="2 4" id="KW-0645">Protease</keyword>
<feature type="domain" description="Calpain catalytic" evidence="3">
    <location>
        <begin position="167"/>
        <end position="474"/>
    </location>
</feature>
<dbReference type="GO" id="GO:0006508">
    <property type="term" value="P:proteolysis"/>
    <property type="evidence" value="ECO:0007669"/>
    <property type="project" value="UniProtKB-KW"/>
</dbReference>
<evidence type="ECO:0000256" key="1">
    <source>
        <dbReference type="ARBA" id="ARBA00007623"/>
    </source>
</evidence>
<reference evidence="4 5" key="1">
    <citation type="journal article" date="2015" name="Stand. Genomic Sci.">
        <title>Genomic Encyclopedia of Bacterial and Archaeal Type Strains, Phase III: the genomes of soil and plant-associated and newly described type strains.</title>
        <authorList>
            <person name="Whitman W.B."/>
            <person name="Woyke T."/>
            <person name="Klenk H.P."/>
            <person name="Zhou Y."/>
            <person name="Lilburn T.G."/>
            <person name="Beck B.J."/>
            <person name="De Vos P."/>
            <person name="Vandamme P."/>
            <person name="Eisen J.A."/>
            <person name="Garrity G."/>
            <person name="Hugenholtz P."/>
            <person name="Kyrpides N.C."/>
        </authorList>
    </citation>
    <scope>NUCLEOTIDE SEQUENCE [LARGE SCALE GENOMIC DNA]</scope>
    <source>
        <strain evidence="4 5">VKM Ac-2572</strain>
    </source>
</reference>
<evidence type="ECO:0000313" key="5">
    <source>
        <dbReference type="Proteomes" id="UP000294508"/>
    </source>
</evidence>
<keyword evidence="5" id="KW-1185">Reference proteome</keyword>
<evidence type="ECO:0000313" key="4">
    <source>
        <dbReference type="EMBL" id="TCO30538.1"/>
    </source>
</evidence>
<dbReference type="PROSITE" id="PS00139">
    <property type="entry name" value="THIOL_PROTEASE_CYS"/>
    <property type="match status" value="1"/>
</dbReference>
<sequence>MTTYVGFDLTRVRGLAKDLRKVAGASSTLHSDVKKVLDDAASHLNGKPVTNSDQLAAVQLGSIGLFGGITFAPPGNLAGPLDDMAGSIDRRANHLEKCKELQDNCKGTVDPSLVFVDEPPPDPEKVNEALEALRDMQDKDTGMNGNRDDLQSVADKLKGLTSAELDMFLNAAKPEELESLRKQMETTGSAGFLWMGDNGLPVGERIEFASALLAKASPENQEKLLAAFPWLQPGFESTDVYLDKFNDQTGKATNGMHYGLPSDPLFTNKPLGEDVYQGQLGDCWYIASLTATAQRDPDFIREGIKENPNGTISVRVWDADGNQRWVTMNRELPLDENGDPVGAHGDGSTWAAYYEKAFAIAYEGDEGGAPDGKEGNDAYDRSEQGTYGATEWDYTDQAPPYVTGQDSEGIGTNYDDVKEAYDSGHPVIVASNSDKDGVPDNWSQEQKDAYVTRHVYFVKEFTPDGKIVLGNPWGPDSPTVTVTQDEFEDMFDDAQSLQIKGK</sequence>
<gene>
    <name evidence="4" type="ORF">EV652_105540</name>
</gene>
<dbReference type="AlphaFoldDB" id="A0A4R2HKP5"/>
<keyword evidence="2" id="KW-0378">Hydrolase</keyword>
<dbReference type="OrthoDB" id="4617536at2"/>
<dbReference type="RefSeq" id="WP_132210182.1">
    <property type="nucleotide sequence ID" value="NZ_SLWN01000005.1"/>
</dbReference>
<protein>
    <submittedName>
        <fullName evidence="4">Calpain family cysteine protease</fullName>
    </submittedName>
</protein>
<name>A0A4R2HKP5_9ACTN</name>
<feature type="active site" evidence="2">
    <location>
        <position position="283"/>
    </location>
</feature>
<organism evidence="4 5">
    <name type="scientific">Kribbella steppae</name>
    <dbReference type="NCBI Taxonomy" id="2512223"/>
    <lineage>
        <taxon>Bacteria</taxon>
        <taxon>Bacillati</taxon>
        <taxon>Actinomycetota</taxon>
        <taxon>Actinomycetes</taxon>
        <taxon>Propionibacteriales</taxon>
        <taxon>Kribbellaceae</taxon>
        <taxon>Kribbella</taxon>
    </lineage>
</organism>
<dbReference type="SUPFAM" id="SSF54001">
    <property type="entry name" value="Cysteine proteinases"/>
    <property type="match status" value="1"/>
</dbReference>
<keyword evidence="2" id="KW-0788">Thiol protease</keyword>
<comment type="caution">
    <text evidence="4">The sequence shown here is derived from an EMBL/GenBank/DDBJ whole genome shotgun (WGS) entry which is preliminary data.</text>
</comment>
<dbReference type="Proteomes" id="UP000294508">
    <property type="component" value="Unassembled WGS sequence"/>
</dbReference>
<accession>A0A4R2HKP5</accession>
<dbReference type="Pfam" id="PF00648">
    <property type="entry name" value="Peptidase_C2"/>
    <property type="match status" value="1"/>
</dbReference>
<feature type="active site" evidence="2">
    <location>
        <position position="454"/>
    </location>
</feature>
<evidence type="ECO:0000259" key="3">
    <source>
        <dbReference type="PROSITE" id="PS50203"/>
    </source>
</evidence>
<feature type="active site" evidence="2">
    <location>
        <position position="471"/>
    </location>
</feature>
<evidence type="ECO:0000256" key="2">
    <source>
        <dbReference type="PROSITE-ProRule" id="PRU00239"/>
    </source>
</evidence>
<dbReference type="EMBL" id="SLWN01000005">
    <property type="protein sequence ID" value="TCO30538.1"/>
    <property type="molecule type" value="Genomic_DNA"/>
</dbReference>
<proteinExistence type="inferred from homology"/>
<dbReference type="InterPro" id="IPR038765">
    <property type="entry name" value="Papain-like_cys_pep_sf"/>
</dbReference>